<evidence type="ECO:0000313" key="2">
    <source>
        <dbReference type="EMBL" id="MBL3656528.1"/>
    </source>
</evidence>
<comment type="caution">
    <text evidence="2">The sequence shown here is derived from an EMBL/GenBank/DDBJ whole genome shotgun (WGS) entry which is preliminary data.</text>
</comment>
<dbReference type="InterPro" id="IPR057695">
    <property type="entry name" value="DUF7935"/>
</dbReference>
<sequence length="173" mass="20145">MELVIEFAKLLIPAAIVLYAMYLVVKSFLDKELAKQSMEIRGKSIETVLPNRLHAYERVCLFLERITLNSLILRLNNGKYTAREFQQIMINEIREEYNHNVSQQLYMSDEVWEMVKSSKEGLITMINEAMSELKPEADNLDLAKQLFEKSVNQNDDKIQSTLLALKNEIRQAF</sequence>
<organism evidence="2 3">
    <name type="scientific">Fulvivirga sediminis</name>
    <dbReference type="NCBI Taxonomy" id="2803949"/>
    <lineage>
        <taxon>Bacteria</taxon>
        <taxon>Pseudomonadati</taxon>
        <taxon>Bacteroidota</taxon>
        <taxon>Cytophagia</taxon>
        <taxon>Cytophagales</taxon>
        <taxon>Fulvivirgaceae</taxon>
        <taxon>Fulvivirga</taxon>
    </lineage>
</organism>
<keyword evidence="1" id="KW-1133">Transmembrane helix</keyword>
<keyword evidence="1" id="KW-0812">Transmembrane</keyword>
<dbReference type="RefSeq" id="WP_202244320.1">
    <property type="nucleotide sequence ID" value="NZ_JAESIY010000005.1"/>
</dbReference>
<reference evidence="2" key="1">
    <citation type="submission" date="2021-01" db="EMBL/GenBank/DDBJ databases">
        <title>Fulvivirga kasyanovii gen. nov., sp nov., a novel member of the phylum Bacteroidetes isolated from seawater in a mussel farm.</title>
        <authorList>
            <person name="Zhao L.-H."/>
            <person name="Wang Z.-J."/>
        </authorList>
    </citation>
    <scope>NUCLEOTIDE SEQUENCE</scope>
    <source>
        <strain evidence="2">2943</strain>
    </source>
</reference>
<dbReference type="AlphaFoldDB" id="A0A937JYL0"/>
<evidence type="ECO:0000256" key="1">
    <source>
        <dbReference type="SAM" id="Phobius"/>
    </source>
</evidence>
<dbReference type="EMBL" id="JAESIY010000005">
    <property type="protein sequence ID" value="MBL3656528.1"/>
    <property type="molecule type" value="Genomic_DNA"/>
</dbReference>
<accession>A0A937JYL0</accession>
<gene>
    <name evidence="2" type="ORF">JL102_10325</name>
</gene>
<keyword evidence="3" id="KW-1185">Reference proteome</keyword>
<keyword evidence="1" id="KW-0472">Membrane</keyword>
<name>A0A937JYL0_9BACT</name>
<proteinExistence type="predicted"/>
<evidence type="ECO:0000313" key="3">
    <source>
        <dbReference type="Proteomes" id="UP000659388"/>
    </source>
</evidence>
<dbReference type="Proteomes" id="UP000659388">
    <property type="component" value="Unassembled WGS sequence"/>
</dbReference>
<dbReference type="Pfam" id="PF25589">
    <property type="entry name" value="DUF7935"/>
    <property type="match status" value="1"/>
</dbReference>
<protein>
    <submittedName>
        <fullName evidence="2">Uncharacterized protein</fullName>
    </submittedName>
</protein>
<feature type="transmembrane region" description="Helical" evidence="1">
    <location>
        <begin position="12"/>
        <end position="29"/>
    </location>
</feature>